<organism evidence="3">
    <name type="scientific">Melampsora larici-populina (strain 98AG31 / pathotype 3-4-7)</name>
    <name type="common">Poplar leaf rust fungus</name>
    <dbReference type="NCBI Taxonomy" id="747676"/>
    <lineage>
        <taxon>Eukaryota</taxon>
        <taxon>Fungi</taxon>
        <taxon>Dikarya</taxon>
        <taxon>Basidiomycota</taxon>
        <taxon>Pucciniomycotina</taxon>
        <taxon>Pucciniomycetes</taxon>
        <taxon>Pucciniales</taxon>
        <taxon>Melampsoraceae</taxon>
        <taxon>Melampsora</taxon>
    </lineage>
</organism>
<reference evidence="3" key="1">
    <citation type="journal article" date="2011" name="Proc. Natl. Acad. Sci. U.S.A.">
        <title>Obligate biotrophy features unraveled by the genomic analysis of rust fungi.</title>
        <authorList>
            <person name="Duplessis S."/>
            <person name="Cuomo C.A."/>
            <person name="Lin Y.-C."/>
            <person name="Aerts A."/>
            <person name="Tisserant E."/>
            <person name="Veneault-Fourrey C."/>
            <person name="Joly D.L."/>
            <person name="Hacquard S."/>
            <person name="Amselem J."/>
            <person name="Cantarel B.L."/>
            <person name="Chiu R."/>
            <person name="Coutinho P.M."/>
            <person name="Feau N."/>
            <person name="Field M."/>
            <person name="Frey P."/>
            <person name="Gelhaye E."/>
            <person name="Goldberg J."/>
            <person name="Grabherr M.G."/>
            <person name="Kodira C.D."/>
            <person name="Kohler A."/>
            <person name="Kuees U."/>
            <person name="Lindquist E.A."/>
            <person name="Lucas S.M."/>
            <person name="Mago R."/>
            <person name="Mauceli E."/>
            <person name="Morin E."/>
            <person name="Murat C."/>
            <person name="Pangilinan J.L."/>
            <person name="Park R."/>
            <person name="Pearson M."/>
            <person name="Quesneville H."/>
            <person name="Rouhier N."/>
            <person name="Sakthikumar S."/>
            <person name="Salamov A.A."/>
            <person name="Schmutz J."/>
            <person name="Selles B."/>
            <person name="Shapiro H."/>
            <person name="Tanguay P."/>
            <person name="Tuskan G.A."/>
            <person name="Henrissat B."/>
            <person name="Van de Peer Y."/>
            <person name="Rouze P."/>
            <person name="Ellis J.G."/>
            <person name="Dodds P.N."/>
            <person name="Schein J.E."/>
            <person name="Zhong S."/>
            <person name="Hamelin R.C."/>
            <person name="Grigoriev I.V."/>
            <person name="Szabo L.J."/>
            <person name="Martin F."/>
        </authorList>
    </citation>
    <scope>NUCLEOTIDE SEQUENCE [LARGE SCALE GENOMIC DNA]</scope>
    <source>
        <strain evidence="3">98AG31 / pathotype 3-4-7</strain>
    </source>
</reference>
<feature type="compositionally biased region" description="Polar residues" evidence="1">
    <location>
        <begin position="159"/>
        <end position="171"/>
    </location>
</feature>
<dbReference type="AlphaFoldDB" id="F4S6S3"/>
<dbReference type="RefSeq" id="XP_007417089.1">
    <property type="nucleotide sequence ID" value="XM_007417027.1"/>
</dbReference>
<protein>
    <submittedName>
        <fullName evidence="2">Uncharacterized protein</fullName>
    </submittedName>
</protein>
<evidence type="ECO:0000313" key="2">
    <source>
        <dbReference type="EMBL" id="EGF99668.1"/>
    </source>
</evidence>
<dbReference type="KEGG" id="mlr:MELLADRAFT_94184"/>
<keyword evidence="3" id="KW-1185">Reference proteome</keyword>
<dbReference type="InParanoid" id="F4S6S3"/>
<accession>F4S6S3</accession>
<dbReference type="VEuPathDB" id="FungiDB:MELLADRAFT_94184"/>
<feature type="region of interest" description="Disordered" evidence="1">
    <location>
        <begin position="136"/>
        <end position="171"/>
    </location>
</feature>
<dbReference type="GeneID" id="18936809"/>
<gene>
    <name evidence="2" type="ORF">MELLADRAFT_94184</name>
</gene>
<feature type="compositionally biased region" description="Low complexity" evidence="1">
    <location>
        <begin position="136"/>
        <end position="145"/>
    </location>
</feature>
<sequence>MPIRPRWWENPTPQELAWFSGLSPRSKSEIFPWTINERSHPGIHAGLAQCFGCGELGHSRVNGCISTNPFPHPPAFNDWRRSINGKTYTVDKLRMSDEALAALAAEAFEEAIEAPITLSSDDIELLDFIEEQAAASMASPATEATHNSHEDSTSDDEGPNTTQDSFHSATVEGQCQSRVKSRINYCWEHMGSSGVICVSSLLLGGLGGRRAQTLSPGL</sequence>
<dbReference type="Proteomes" id="UP000001072">
    <property type="component" value="Unassembled WGS sequence"/>
</dbReference>
<proteinExistence type="predicted"/>
<dbReference type="HOGENOM" id="CLU_071351_0_0_1"/>
<name>F4S6S3_MELLP</name>
<dbReference type="EMBL" id="GL883156">
    <property type="protein sequence ID" value="EGF99668.1"/>
    <property type="molecule type" value="Genomic_DNA"/>
</dbReference>
<evidence type="ECO:0000256" key="1">
    <source>
        <dbReference type="SAM" id="MobiDB-lite"/>
    </source>
</evidence>
<evidence type="ECO:0000313" key="3">
    <source>
        <dbReference type="Proteomes" id="UP000001072"/>
    </source>
</evidence>